<name>Q12RG3_SHEDO</name>
<gene>
    <name evidence="1" type="ordered locus">Sden_0673</name>
</gene>
<dbReference type="RefSeq" id="WP_011495128.1">
    <property type="nucleotide sequence ID" value="NC_007954.1"/>
</dbReference>
<dbReference type="EMBL" id="CP000302">
    <property type="protein sequence ID" value="ABE53963.1"/>
    <property type="molecule type" value="Genomic_DNA"/>
</dbReference>
<dbReference type="KEGG" id="sdn:Sden_0673"/>
<accession>Q12RG3</accession>
<proteinExistence type="predicted"/>
<organism evidence="1 2">
    <name type="scientific">Shewanella denitrificans (strain OS217 / ATCC BAA-1090 / DSM 15013)</name>
    <dbReference type="NCBI Taxonomy" id="318161"/>
    <lineage>
        <taxon>Bacteria</taxon>
        <taxon>Pseudomonadati</taxon>
        <taxon>Pseudomonadota</taxon>
        <taxon>Gammaproteobacteria</taxon>
        <taxon>Alteromonadales</taxon>
        <taxon>Shewanellaceae</taxon>
        <taxon>Shewanella</taxon>
    </lineage>
</organism>
<evidence type="ECO:0008006" key="3">
    <source>
        <dbReference type="Google" id="ProtNLM"/>
    </source>
</evidence>
<reference evidence="1 2" key="1">
    <citation type="submission" date="2006-03" db="EMBL/GenBank/DDBJ databases">
        <title>Complete sequence of Shewanella denitrificans OS217.</title>
        <authorList>
            <consortium name="US DOE Joint Genome Institute"/>
            <person name="Copeland A."/>
            <person name="Lucas S."/>
            <person name="Lapidus A."/>
            <person name="Barry K."/>
            <person name="Detter J.C."/>
            <person name="Glavina del Rio T."/>
            <person name="Hammon N."/>
            <person name="Israni S."/>
            <person name="Dalin E."/>
            <person name="Tice H."/>
            <person name="Pitluck S."/>
            <person name="Brettin T."/>
            <person name="Bruce D."/>
            <person name="Han C."/>
            <person name="Tapia R."/>
            <person name="Gilna P."/>
            <person name="Kiss H."/>
            <person name="Schmutz J."/>
            <person name="Larimer F."/>
            <person name="Land M."/>
            <person name="Hauser L."/>
            <person name="Kyrpides N."/>
            <person name="Lykidis A."/>
            <person name="Richardson P."/>
        </authorList>
    </citation>
    <scope>NUCLEOTIDE SEQUENCE [LARGE SCALE GENOMIC DNA]</scope>
    <source>
        <strain evidence="2">OS217 / ATCC BAA-1090 / DSM 15013</strain>
    </source>
</reference>
<protein>
    <recommendedName>
        <fullName evidence="3">GNAT family N-acetyltransferase</fullName>
    </recommendedName>
</protein>
<sequence length="163" mass="18482">MPSNFIDEAFVVPTSLDTEHFHFRMLEESIAALDFEAVMSSQKRLQGVFGLGSKWPKVDMTLAENVESLKIHQQEFRSRKAFAYSVFNNSKTKCLGSVYIDPSQSHDYDCDVYLWIRDDSLALDNALYGAVLSWLSSDWPFSNIVFPGRSISWLAWNAALKAG</sequence>
<dbReference type="eggNOG" id="COG1670">
    <property type="taxonomic scope" value="Bacteria"/>
</dbReference>
<dbReference type="AlphaFoldDB" id="Q12RG3"/>
<dbReference type="HOGENOM" id="CLU_135672_0_0_6"/>
<dbReference type="Proteomes" id="UP000001982">
    <property type="component" value="Chromosome"/>
</dbReference>
<keyword evidence="2" id="KW-1185">Reference proteome</keyword>
<evidence type="ECO:0000313" key="1">
    <source>
        <dbReference type="EMBL" id="ABE53963.1"/>
    </source>
</evidence>
<dbReference type="OrthoDB" id="1424091at2"/>
<dbReference type="STRING" id="318161.Sden_0673"/>
<evidence type="ECO:0000313" key="2">
    <source>
        <dbReference type="Proteomes" id="UP000001982"/>
    </source>
</evidence>